<dbReference type="STRING" id="115783.SAMN02745119_01205"/>
<dbReference type="EMBL" id="FUWR01000004">
    <property type="protein sequence ID" value="SJZ62869.1"/>
    <property type="molecule type" value="Genomic_DNA"/>
</dbReference>
<evidence type="ECO:0000256" key="3">
    <source>
        <dbReference type="ARBA" id="ARBA00022723"/>
    </source>
</evidence>
<gene>
    <name evidence="9" type="ORF">SAMN02745119_01205</name>
</gene>
<keyword evidence="5" id="KW-0408">Iron</keyword>
<dbReference type="Pfam" id="PF04055">
    <property type="entry name" value="Radical_SAM"/>
    <property type="match status" value="1"/>
</dbReference>
<dbReference type="PANTHER" id="PTHR43409">
    <property type="entry name" value="ANAEROBIC MAGNESIUM-PROTOPORPHYRIN IX MONOMETHYL ESTER CYCLASE-RELATED"/>
    <property type="match status" value="1"/>
</dbReference>
<dbReference type="InterPro" id="IPR006158">
    <property type="entry name" value="Cobalamin-bd"/>
</dbReference>
<dbReference type="GO" id="GO:0031419">
    <property type="term" value="F:cobalamin binding"/>
    <property type="evidence" value="ECO:0007669"/>
    <property type="project" value="InterPro"/>
</dbReference>
<dbReference type="InterPro" id="IPR058240">
    <property type="entry name" value="rSAM_sf"/>
</dbReference>
<keyword evidence="10" id="KW-1185">Reference proteome</keyword>
<evidence type="ECO:0000256" key="4">
    <source>
        <dbReference type="ARBA" id="ARBA00022801"/>
    </source>
</evidence>
<dbReference type="InterPro" id="IPR023404">
    <property type="entry name" value="rSAM_horseshoe"/>
</dbReference>
<evidence type="ECO:0000256" key="7">
    <source>
        <dbReference type="ARBA" id="ARBA00023295"/>
    </source>
</evidence>
<dbReference type="Pfam" id="PF02310">
    <property type="entry name" value="B12-binding"/>
    <property type="match status" value="1"/>
</dbReference>
<dbReference type="CDD" id="cd01335">
    <property type="entry name" value="Radical_SAM"/>
    <property type="match status" value="1"/>
</dbReference>
<organism evidence="9 10">
    <name type="scientific">Trichlorobacter thiogenes</name>
    <dbReference type="NCBI Taxonomy" id="115783"/>
    <lineage>
        <taxon>Bacteria</taxon>
        <taxon>Pseudomonadati</taxon>
        <taxon>Thermodesulfobacteriota</taxon>
        <taxon>Desulfuromonadia</taxon>
        <taxon>Geobacterales</taxon>
        <taxon>Geobacteraceae</taxon>
        <taxon>Trichlorobacter</taxon>
    </lineage>
</organism>
<dbReference type="InterPro" id="IPR034466">
    <property type="entry name" value="Methyltransferase_Class_B"/>
</dbReference>
<dbReference type="PROSITE" id="PS51918">
    <property type="entry name" value="RADICAL_SAM"/>
    <property type="match status" value="1"/>
</dbReference>
<protein>
    <submittedName>
        <fullName evidence="9">Hopanoid biosynthesis associated radical SAM protein HpnJ</fullName>
    </submittedName>
</protein>
<dbReference type="SFLD" id="SFLDG01082">
    <property type="entry name" value="B12-binding_domain_containing"/>
    <property type="match status" value="1"/>
</dbReference>
<evidence type="ECO:0000256" key="2">
    <source>
        <dbReference type="ARBA" id="ARBA00022691"/>
    </source>
</evidence>
<keyword evidence="4" id="KW-0378">Hydrolase</keyword>
<dbReference type="GO" id="GO:0046872">
    <property type="term" value="F:metal ion binding"/>
    <property type="evidence" value="ECO:0007669"/>
    <property type="project" value="UniProtKB-KW"/>
</dbReference>
<dbReference type="AlphaFoldDB" id="A0A1T4M797"/>
<dbReference type="GO" id="GO:0005829">
    <property type="term" value="C:cytosol"/>
    <property type="evidence" value="ECO:0007669"/>
    <property type="project" value="TreeGrafter"/>
</dbReference>
<proteinExistence type="predicted"/>
<dbReference type="GO" id="GO:0005975">
    <property type="term" value="P:carbohydrate metabolic process"/>
    <property type="evidence" value="ECO:0007669"/>
    <property type="project" value="InterPro"/>
</dbReference>
<keyword evidence="2" id="KW-0949">S-adenosyl-L-methionine</keyword>
<keyword evidence="3" id="KW-0479">Metal-binding</keyword>
<dbReference type="SFLD" id="SFLDF00404">
    <property type="entry name" value="hopanetetrol_cyclitol_ether_sy"/>
    <property type="match status" value="1"/>
</dbReference>
<dbReference type="GO" id="GO:0051539">
    <property type="term" value="F:4 iron, 4 sulfur cluster binding"/>
    <property type="evidence" value="ECO:0007669"/>
    <property type="project" value="UniProtKB-KW"/>
</dbReference>
<dbReference type="SFLD" id="SFLDG01123">
    <property type="entry name" value="methyltransferase_(Class_B)"/>
    <property type="match status" value="1"/>
</dbReference>
<dbReference type="PROSITE" id="PS00659">
    <property type="entry name" value="GLYCOSYL_HYDROL_F5"/>
    <property type="match status" value="1"/>
</dbReference>
<dbReference type="Proteomes" id="UP000190102">
    <property type="component" value="Unassembled WGS sequence"/>
</dbReference>
<dbReference type="InterPro" id="IPR007197">
    <property type="entry name" value="rSAM"/>
</dbReference>
<dbReference type="OrthoDB" id="9762608at2"/>
<evidence type="ECO:0000259" key="8">
    <source>
        <dbReference type="PROSITE" id="PS51918"/>
    </source>
</evidence>
<dbReference type="InterPro" id="IPR051198">
    <property type="entry name" value="BchE-like"/>
</dbReference>
<dbReference type="SMART" id="SM00729">
    <property type="entry name" value="Elp3"/>
    <property type="match status" value="1"/>
</dbReference>
<comment type="cofactor">
    <cofactor evidence="1">
        <name>[4Fe-4S] cluster</name>
        <dbReference type="ChEBI" id="CHEBI:49883"/>
    </cofactor>
</comment>
<dbReference type="InterPro" id="IPR006638">
    <property type="entry name" value="Elp3/MiaA/NifB-like_rSAM"/>
</dbReference>
<dbReference type="Gene3D" id="3.40.50.280">
    <property type="entry name" value="Cobalamin-binding domain"/>
    <property type="match status" value="1"/>
</dbReference>
<accession>A0A1T4M797</accession>
<evidence type="ECO:0000313" key="10">
    <source>
        <dbReference type="Proteomes" id="UP000190102"/>
    </source>
</evidence>
<name>A0A1T4M797_9BACT</name>
<evidence type="ECO:0000256" key="1">
    <source>
        <dbReference type="ARBA" id="ARBA00001966"/>
    </source>
</evidence>
<reference evidence="10" key="1">
    <citation type="submission" date="2017-02" db="EMBL/GenBank/DDBJ databases">
        <authorList>
            <person name="Varghese N."/>
            <person name="Submissions S."/>
        </authorList>
    </citation>
    <scope>NUCLEOTIDE SEQUENCE [LARGE SCALE GENOMIC DNA]</scope>
    <source>
        <strain evidence="10">ATCC BAA-34</strain>
    </source>
</reference>
<sequence>MKPLFLNPPTFEDFDGGAGARYQASREVTSFWYPTWLCFPAGMIEGSRVVDAPVQKFTLEDCLTIAKGFDMVVMYTSTPTLAIDIETARRIKEVKPDIVTVLTGPHVSILPEESLKAGNGIIDIVCRGEFDYSTKELCEGRDWSKVDGISFIKDGKTIHTPDRPLIEDLDALPFVAPIYKRDLPISEYVIPHFKNPYVSIYSSRGCPSKCIYCLWPQTFSGRQMRLRSPQNVYEEVKWIVDNIPEMRELSFDDDTFTASREHARNVANLLKPLGISWTINARANCDYETLKVMREAGLRHVVVGYETGNEPILKNIKKGVTKEQAIQFTKDCKKLGLSVHGAFIMGLPGETKETIQETINYAKQLDLNSIQASLASPYPGTEFYTLAKEQGWIASDDFIDSTGHQKCVINYPNLSNAEIFNSVEEFYDKFYFRPKYILRSIGKMIVDGEERRKLLKEGKQYLAYMQKRKQGQSCES</sequence>
<dbReference type="RefSeq" id="WP_078789462.1">
    <property type="nucleotide sequence ID" value="NZ_FUWR01000004.1"/>
</dbReference>
<feature type="domain" description="Radical SAM core" evidence="8">
    <location>
        <begin position="192"/>
        <end position="412"/>
    </location>
</feature>
<dbReference type="Gene3D" id="3.80.30.20">
    <property type="entry name" value="tm_1862 like domain"/>
    <property type="match status" value="1"/>
</dbReference>
<dbReference type="GO" id="GO:0004553">
    <property type="term" value="F:hydrolase activity, hydrolyzing O-glycosyl compounds"/>
    <property type="evidence" value="ECO:0007669"/>
    <property type="project" value="InterPro"/>
</dbReference>
<evidence type="ECO:0000313" key="9">
    <source>
        <dbReference type="EMBL" id="SJZ62869.1"/>
    </source>
</evidence>
<dbReference type="SFLD" id="SFLDS00029">
    <property type="entry name" value="Radical_SAM"/>
    <property type="match status" value="1"/>
</dbReference>
<dbReference type="NCBIfam" id="TIGR03471">
    <property type="entry name" value="HpnJ"/>
    <property type="match status" value="1"/>
</dbReference>
<dbReference type="InterPro" id="IPR018087">
    <property type="entry name" value="Glyco_hydro_5_CS"/>
</dbReference>
<dbReference type="PANTHER" id="PTHR43409:SF16">
    <property type="entry name" value="SLR0320 PROTEIN"/>
    <property type="match status" value="1"/>
</dbReference>
<keyword evidence="6" id="KW-0411">Iron-sulfur</keyword>
<evidence type="ECO:0000256" key="6">
    <source>
        <dbReference type="ARBA" id="ARBA00023014"/>
    </source>
</evidence>
<evidence type="ECO:0000256" key="5">
    <source>
        <dbReference type="ARBA" id="ARBA00023004"/>
    </source>
</evidence>
<dbReference type="InterPro" id="IPR017834">
    <property type="entry name" value="Hopanoid_synth-assoc_rSAM_HpnJ"/>
</dbReference>
<dbReference type="SUPFAM" id="SSF102114">
    <property type="entry name" value="Radical SAM enzymes"/>
    <property type="match status" value="1"/>
</dbReference>
<keyword evidence="7" id="KW-0326">Glycosidase</keyword>